<keyword evidence="1" id="KW-0175">Coiled coil</keyword>
<comment type="caution">
    <text evidence="2">The sequence shown here is derived from an EMBL/GenBank/DDBJ whole genome shotgun (WGS) entry which is preliminary data.</text>
</comment>
<accession>A0ABP3YNX9</accession>
<evidence type="ECO:0000313" key="3">
    <source>
        <dbReference type="Proteomes" id="UP001499967"/>
    </source>
</evidence>
<evidence type="ECO:0000256" key="1">
    <source>
        <dbReference type="SAM" id="Coils"/>
    </source>
</evidence>
<feature type="coiled-coil region" evidence="1">
    <location>
        <begin position="17"/>
        <end position="75"/>
    </location>
</feature>
<keyword evidence="3" id="KW-1185">Reference proteome</keyword>
<evidence type="ECO:0000313" key="2">
    <source>
        <dbReference type="EMBL" id="GAA0897675.1"/>
    </source>
</evidence>
<proteinExistence type="predicted"/>
<organism evidence="2 3">
    <name type="scientific">Pseudonocardia zijingensis</name>
    <dbReference type="NCBI Taxonomy" id="153376"/>
    <lineage>
        <taxon>Bacteria</taxon>
        <taxon>Bacillati</taxon>
        <taxon>Actinomycetota</taxon>
        <taxon>Actinomycetes</taxon>
        <taxon>Pseudonocardiales</taxon>
        <taxon>Pseudonocardiaceae</taxon>
        <taxon>Pseudonocardia</taxon>
    </lineage>
</organism>
<dbReference type="RefSeq" id="WP_343944898.1">
    <property type="nucleotide sequence ID" value="NZ_BAAAHP010000187.1"/>
</dbReference>
<name>A0ABP3YNX9_9PSEU</name>
<dbReference type="EMBL" id="BAAAHP010000187">
    <property type="protein sequence ID" value="GAA0897675.1"/>
    <property type="molecule type" value="Genomic_DNA"/>
</dbReference>
<evidence type="ECO:0008006" key="4">
    <source>
        <dbReference type="Google" id="ProtNLM"/>
    </source>
</evidence>
<sequence>MNDSDVIDRLARIDVKLDQLLARGDDHEARLRVVEQRAEPHREHAIVLQQQATEIVELKGELVEQKKELGEVQRVRWQVTGLIAGLAAGGGGVVGSVLTNMLSGG</sequence>
<protein>
    <recommendedName>
        <fullName evidence="4">DUF3618 domain-containing protein</fullName>
    </recommendedName>
</protein>
<gene>
    <name evidence="2" type="ORF">GCM10009559_58680</name>
</gene>
<dbReference type="Proteomes" id="UP001499967">
    <property type="component" value="Unassembled WGS sequence"/>
</dbReference>
<reference evidence="3" key="1">
    <citation type="journal article" date="2019" name="Int. J. Syst. Evol. Microbiol.">
        <title>The Global Catalogue of Microorganisms (GCM) 10K type strain sequencing project: providing services to taxonomists for standard genome sequencing and annotation.</title>
        <authorList>
            <consortium name="The Broad Institute Genomics Platform"/>
            <consortium name="The Broad Institute Genome Sequencing Center for Infectious Disease"/>
            <person name="Wu L."/>
            <person name="Ma J."/>
        </authorList>
    </citation>
    <scope>NUCLEOTIDE SEQUENCE [LARGE SCALE GENOMIC DNA]</scope>
    <source>
        <strain evidence="3">JCM 11117</strain>
    </source>
</reference>